<evidence type="ECO:0000256" key="1">
    <source>
        <dbReference type="ARBA" id="ARBA00000085"/>
    </source>
</evidence>
<evidence type="ECO:0000313" key="11">
    <source>
        <dbReference type="EMBL" id="EXI66514.1"/>
    </source>
</evidence>
<dbReference type="Pfam" id="PF02518">
    <property type="entry name" value="HATPase_c"/>
    <property type="match status" value="1"/>
</dbReference>
<dbReference type="Gene3D" id="3.30.450.20">
    <property type="entry name" value="PAS domain"/>
    <property type="match status" value="1"/>
</dbReference>
<dbReference type="InterPro" id="IPR035965">
    <property type="entry name" value="PAS-like_dom_sf"/>
</dbReference>
<dbReference type="Proteomes" id="UP000020218">
    <property type="component" value="Unassembled WGS sequence"/>
</dbReference>
<keyword evidence="5" id="KW-0418">Kinase</keyword>
<dbReference type="Gene3D" id="1.10.287.130">
    <property type="match status" value="1"/>
</dbReference>
<evidence type="ECO:0000259" key="9">
    <source>
        <dbReference type="PROSITE" id="PS50110"/>
    </source>
</evidence>
<dbReference type="InterPro" id="IPR036097">
    <property type="entry name" value="HisK_dim/P_sf"/>
</dbReference>
<dbReference type="PROSITE" id="PS50113">
    <property type="entry name" value="PAC"/>
    <property type="match status" value="1"/>
</dbReference>
<evidence type="ECO:0000256" key="2">
    <source>
        <dbReference type="ARBA" id="ARBA00012438"/>
    </source>
</evidence>
<keyword evidence="4 11" id="KW-0808">Transferase</keyword>
<dbReference type="EMBL" id="JFAX01000015">
    <property type="protein sequence ID" value="EXI66514.1"/>
    <property type="molecule type" value="Genomic_DNA"/>
</dbReference>
<dbReference type="PATRIC" id="fig|1454001.3.peg.2674"/>
<feature type="domain" description="PAC" evidence="10">
    <location>
        <begin position="262"/>
        <end position="315"/>
    </location>
</feature>
<organism evidence="11 12">
    <name type="scientific">Candidatus Accumulibacter adjunctus</name>
    <dbReference type="NCBI Taxonomy" id="1454001"/>
    <lineage>
        <taxon>Bacteria</taxon>
        <taxon>Pseudomonadati</taxon>
        <taxon>Pseudomonadota</taxon>
        <taxon>Betaproteobacteria</taxon>
        <taxon>Candidatus Accumulibacter</taxon>
    </lineage>
</organism>
<dbReference type="SUPFAM" id="SSF55785">
    <property type="entry name" value="PYP-like sensor domain (PAS domain)"/>
    <property type="match status" value="1"/>
</dbReference>
<dbReference type="STRING" id="1454001.AW08_02628"/>
<dbReference type="InterPro" id="IPR011006">
    <property type="entry name" value="CheY-like_superfamily"/>
</dbReference>
<dbReference type="SMART" id="SM00388">
    <property type="entry name" value="HisKA"/>
    <property type="match status" value="1"/>
</dbReference>
<evidence type="ECO:0000313" key="12">
    <source>
        <dbReference type="Proteomes" id="UP000020218"/>
    </source>
</evidence>
<dbReference type="SMART" id="SM00387">
    <property type="entry name" value="HATPase_c"/>
    <property type="match status" value="1"/>
</dbReference>
<keyword evidence="7" id="KW-0175">Coiled coil</keyword>
<dbReference type="SUPFAM" id="SSF55874">
    <property type="entry name" value="ATPase domain of HSP90 chaperone/DNA topoisomerase II/histidine kinase"/>
    <property type="match status" value="1"/>
</dbReference>
<dbReference type="InterPro" id="IPR052162">
    <property type="entry name" value="Sensor_kinase/Photoreceptor"/>
</dbReference>
<dbReference type="InterPro" id="IPR003661">
    <property type="entry name" value="HisK_dim/P_dom"/>
</dbReference>
<feature type="domain" description="Histidine kinase" evidence="8">
    <location>
        <begin position="326"/>
        <end position="542"/>
    </location>
</feature>
<dbReference type="PANTHER" id="PTHR43304:SF1">
    <property type="entry name" value="PAC DOMAIN-CONTAINING PROTEIN"/>
    <property type="match status" value="1"/>
</dbReference>
<reference evidence="11" key="1">
    <citation type="submission" date="2014-02" db="EMBL/GenBank/DDBJ databases">
        <title>Expanding our view of genomic diversity in Candidatus Accumulibacter clades.</title>
        <authorList>
            <person name="Skennerton C.T."/>
            <person name="Barr J.J."/>
            <person name="Slater F.R."/>
            <person name="Bond P.L."/>
            <person name="Tyson G.W."/>
        </authorList>
    </citation>
    <scope>NUCLEOTIDE SEQUENCE [LARGE SCALE GENOMIC DNA]</scope>
</reference>
<dbReference type="InterPro" id="IPR013655">
    <property type="entry name" value="PAS_fold_3"/>
</dbReference>
<comment type="caution">
    <text evidence="11">The sequence shown here is derived from an EMBL/GenBank/DDBJ whole genome shotgun (WGS) entry which is preliminary data.</text>
</comment>
<dbReference type="PROSITE" id="PS50110">
    <property type="entry name" value="RESPONSE_REGULATORY"/>
    <property type="match status" value="1"/>
</dbReference>
<feature type="coiled-coil region" evidence="7">
    <location>
        <begin position="163"/>
        <end position="190"/>
    </location>
</feature>
<evidence type="ECO:0000256" key="5">
    <source>
        <dbReference type="ARBA" id="ARBA00022777"/>
    </source>
</evidence>
<proteinExistence type="predicted"/>
<dbReference type="PRINTS" id="PR00344">
    <property type="entry name" value="BCTRLSENSOR"/>
</dbReference>
<dbReference type="AlphaFoldDB" id="A0A011PJT8"/>
<dbReference type="CDD" id="cd00082">
    <property type="entry name" value="HisKA"/>
    <property type="match status" value="1"/>
</dbReference>
<dbReference type="PANTHER" id="PTHR43304">
    <property type="entry name" value="PHYTOCHROME-LIKE PROTEIN CPH1"/>
    <property type="match status" value="1"/>
</dbReference>
<feature type="modified residue" description="4-aspartylphosphate" evidence="6">
    <location>
        <position position="87"/>
    </location>
</feature>
<evidence type="ECO:0000256" key="3">
    <source>
        <dbReference type="ARBA" id="ARBA00022553"/>
    </source>
</evidence>
<keyword evidence="3 6" id="KW-0597">Phosphoprotein</keyword>
<accession>A0A011PJT8</accession>
<dbReference type="Gene3D" id="3.40.50.2300">
    <property type="match status" value="1"/>
</dbReference>
<dbReference type="PROSITE" id="PS50109">
    <property type="entry name" value="HIS_KIN"/>
    <property type="match status" value="1"/>
</dbReference>
<dbReference type="Gene3D" id="2.10.70.100">
    <property type="match status" value="1"/>
</dbReference>
<dbReference type="Gene3D" id="3.30.565.10">
    <property type="entry name" value="Histidine kinase-like ATPase, C-terminal domain"/>
    <property type="match status" value="1"/>
</dbReference>
<feature type="domain" description="Response regulatory" evidence="9">
    <location>
        <begin position="32"/>
        <end position="156"/>
    </location>
</feature>
<dbReference type="InterPro" id="IPR004358">
    <property type="entry name" value="Sig_transdc_His_kin-like_C"/>
</dbReference>
<dbReference type="InterPro" id="IPR036890">
    <property type="entry name" value="HATPase_C_sf"/>
</dbReference>
<dbReference type="GO" id="GO:0000155">
    <property type="term" value="F:phosphorelay sensor kinase activity"/>
    <property type="evidence" value="ECO:0007669"/>
    <property type="project" value="InterPro"/>
</dbReference>
<gene>
    <name evidence="11" type="primary">cph1_2</name>
    <name evidence="11" type="ORF">AW08_02628</name>
</gene>
<dbReference type="SUPFAM" id="SSF47384">
    <property type="entry name" value="Homodimeric domain of signal transducing histidine kinase"/>
    <property type="match status" value="1"/>
</dbReference>
<dbReference type="SUPFAM" id="SSF52172">
    <property type="entry name" value="CheY-like"/>
    <property type="match status" value="1"/>
</dbReference>
<evidence type="ECO:0000256" key="7">
    <source>
        <dbReference type="SAM" id="Coils"/>
    </source>
</evidence>
<dbReference type="InterPro" id="IPR001789">
    <property type="entry name" value="Sig_transdc_resp-reg_receiver"/>
</dbReference>
<evidence type="ECO:0000259" key="8">
    <source>
        <dbReference type="PROSITE" id="PS50109"/>
    </source>
</evidence>
<evidence type="ECO:0000256" key="4">
    <source>
        <dbReference type="ARBA" id="ARBA00022679"/>
    </source>
</evidence>
<evidence type="ECO:0000259" key="10">
    <source>
        <dbReference type="PROSITE" id="PS50113"/>
    </source>
</evidence>
<keyword evidence="12" id="KW-1185">Reference proteome</keyword>
<protein>
    <recommendedName>
        <fullName evidence="2">histidine kinase</fullName>
        <ecNumber evidence="2">2.7.13.3</ecNumber>
    </recommendedName>
</protein>
<sequence>MRSPLSDDPDLFPTLLQADADEPAPVAGRPWKVLVADDEADVHAVLRLALLDVVIEGRGLQVLDAFSAEEAKAVLAAHPDIALILLDVVMESGRAGLDLVRHIREQLANRSVQIVLVTGQPGHAPQREVISGYEIDGYRLKSELHGNQIFAQVHSALRTYRLMREQEQLQRDLELKVRQLDAAVAALRESQANFIRAQSVAHVGSWNYELASDEMHLSAETCRIFGLPEGTVGNYRGYLERVCSEDRASLEAAWQHFLRLGGTFEHEHRIRVGNAVRHVRQRADLTFAADGRPLRSLGTTQDITERKQAEVELRRSNAELEQFSYAISHDLRQPLRMIASYLQLLGTSLADRLNDEQSVYFGFAIDGAKRMDRMLVALLEYSRVGRLGEPAAWIESRAVLDEALLFLQPTIAEATAAIDICGEWPRVFVRPDEMLRLLQNLIANALKFRLPGRNPEIRVISRLAGSEWRLVVADNGIGIEPAQLGRLFQVFQRLQSRAQFEGSGVGLALCRKIAEHHGGRIWAESDGGGRGSRFCVVLPMPGEAA</sequence>
<dbReference type="InterPro" id="IPR005467">
    <property type="entry name" value="His_kinase_dom"/>
</dbReference>
<dbReference type="EC" id="2.7.13.3" evidence="2"/>
<name>A0A011PJT8_9PROT</name>
<dbReference type="Pfam" id="PF00512">
    <property type="entry name" value="HisKA"/>
    <property type="match status" value="1"/>
</dbReference>
<dbReference type="InterPro" id="IPR000700">
    <property type="entry name" value="PAS-assoc_C"/>
</dbReference>
<comment type="catalytic activity">
    <reaction evidence="1">
        <text>ATP + protein L-histidine = ADP + protein N-phospho-L-histidine.</text>
        <dbReference type="EC" id="2.7.13.3"/>
    </reaction>
</comment>
<evidence type="ECO:0000256" key="6">
    <source>
        <dbReference type="PROSITE-ProRule" id="PRU00169"/>
    </source>
</evidence>
<dbReference type="SMART" id="SM00448">
    <property type="entry name" value="REC"/>
    <property type="match status" value="1"/>
</dbReference>
<dbReference type="InterPro" id="IPR003594">
    <property type="entry name" value="HATPase_dom"/>
</dbReference>
<dbReference type="Pfam" id="PF08447">
    <property type="entry name" value="PAS_3"/>
    <property type="match status" value="1"/>
</dbReference>